<keyword evidence="3 7" id="KW-0479">Metal-binding</keyword>
<dbReference type="SMART" id="SM00919">
    <property type="entry name" value="Malic_M"/>
    <property type="match status" value="1"/>
</dbReference>
<name>A0A1G2T9Y1_9BACT</name>
<dbReference type="GO" id="GO:0004470">
    <property type="term" value="F:malic enzyme activity"/>
    <property type="evidence" value="ECO:0007669"/>
    <property type="project" value="InterPro"/>
</dbReference>
<dbReference type="InterPro" id="IPR001891">
    <property type="entry name" value="Malic_OxRdtase"/>
</dbReference>
<dbReference type="PROSITE" id="PS00331">
    <property type="entry name" value="MALIC_ENZYMES"/>
    <property type="match status" value="1"/>
</dbReference>
<evidence type="ECO:0000313" key="11">
    <source>
        <dbReference type="EMBL" id="OHA94087.1"/>
    </source>
</evidence>
<comment type="caution">
    <text evidence="11">The sequence shown here is derived from an EMBL/GenBank/DDBJ whole genome shotgun (WGS) entry which is preliminary data.</text>
</comment>
<dbReference type="Gene3D" id="3.40.50.10380">
    <property type="entry name" value="Malic enzyme, N-terminal domain"/>
    <property type="match status" value="1"/>
</dbReference>
<dbReference type="FunFam" id="3.40.50.720:FF:000095">
    <property type="entry name" value="NADP-dependent malic enzyme"/>
    <property type="match status" value="1"/>
</dbReference>
<feature type="domain" description="Malic enzyme N-terminal" evidence="10">
    <location>
        <begin position="15"/>
        <end position="148"/>
    </location>
</feature>
<dbReference type="EMBL" id="MHVL01000002">
    <property type="protein sequence ID" value="OHA94087.1"/>
    <property type="molecule type" value="Genomic_DNA"/>
</dbReference>
<dbReference type="InterPro" id="IPR046346">
    <property type="entry name" value="Aminoacid_DH-like_N_sf"/>
</dbReference>
<protein>
    <submittedName>
        <fullName evidence="11">Malate dehydrogenase</fullName>
    </submittedName>
</protein>
<dbReference type="PRINTS" id="PR00072">
    <property type="entry name" value="MALOXRDTASE"/>
</dbReference>
<evidence type="ECO:0000256" key="8">
    <source>
        <dbReference type="RuleBase" id="RU003427"/>
    </source>
</evidence>
<dbReference type="Pfam" id="PF00390">
    <property type="entry name" value="malic"/>
    <property type="match status" value="1"/>
</dbReference>
<gene>
    <name evidence="11" type="ORF">A2W58_01200</name>
</gene>
<dbReference type="AlphaFoldDB" id="A0A1G2T9Y1"/>
<dbReference type="InterPro" id="IPR036291">
    <property type="entry name" value="NAD(P)-bd_dom_sf"/>
</dbReference>
<evidence type="ECO:0000259" key="9">
    <source>
        <dbReference type="SMART" id="SM00919"/>
    </source>
</evidence>
<dbReference type="InterPro" id="IPR015884">
    <property type="entry name" value="Malic_enzyme_CS"/>
</dbReference>
<accession>A0A1G2T9Y1</accession>
<organism evidence="11 12">
    <name type="scientific">Candidatus Zambryskibacteria bacterium RIFCSPHIGHO2_02_38_10.5</name>
    <dbReference type="NCBI Taxonomy" id="1802742"/>
    <lineage>
        <taxon>Bacteria</taxon>
        <taxon>Candidatus Zambryskiibacteriota</taxon>
    </lineage>
</organism>
<dbReference type="PIRSF" id="PIRSF000106">
    <property type="entry name" value="ME"/>
    <property type="match status" value="1"/>
</dbReference>
<evidence type="ECO:0000259" key="10">
    <source>
        <dbReference type="SMART" id="SM01274"/>
    </source>
</evidence>
<dbReference type="PANTHER" id="PTHR43237:SF4">
    <property type="entry name" value="NADP-DEPENDENT MALIC ENZYME"/>
    <property type="match status" value="1"/>
</dbReference>
<dbReference type="InterPro" id="IPR051674">
    <property type="entry name" value="Malate_Decarboxylase"/>
</dbReference>
<dbReference type="Pfam" id="PF03949">
    <property type="entry name" value="Malic_M"/>
    <property type="match status" value="1"/>
</dbReference>
<feature type="domain" description="Malic enzyme NAD-binding" evidence="9">
    <location>
        <begin position="160"/>
        <end position="385"/>
    </location>
</feature>
<evidence type="ECO:0000256" key="4">
    <source>
        <dbReference type="ARBA" id="ARBA00023002"/>
    </source>
</evidence>
<evidence type="ECO:0000256" key="1">
    <source>
        <dbReference type="ARBA" id="ARBA00001936"/>
    </source>
</evidence>
<dbReference type="FunFam" id="3.40.50.10380:FF:000003">
    <property type="entry name" value="NADP-dependent malic enzyme"/>
    <property type="match status" value="1"/>
</dbReference>
<dbReference type="SUPFAM" id="SSF53223">
    <property type="entry name" value="Aminoacid dehydrogenase-like, N-terminal domain"/>
    <property type="match status" value="1"/>
</dbReference>
<dbReference type="CDD" id="cd05311">
    <property type="entry name" value="NAD_bind_2_malic_enz"/>
    <property type="match status" value="1"/>
</dbReference>
<dbReference type="InterPro" id="IPR045213">
    <property type="entry name" value="Malic_NAD-bd_bact_type"/>
</dbReference>
<evidence type="ECO:0000313" key="12">
    <source>
        <dbReference type="Proteomes" id="UP000179264"/>
    </source>
</evidence>
<dbReference type="GO" id="GO:0051287">
    <property type="term" value="F:NAD binding"/>
    <property type="evidence" value="ECO:0007669"/>
    <property type="project" value="InterPro"/>
</dbReference>
<keyword evidence="4" id="KW-0560">Oxidoreductase</keyword>
<dbReference type="InterPro" id="IPR012301">
    <property type="entry name" value="Malic_N_dom"/>
</dbReference>
<dbReference type="SMART" id="SM01274">
    <property type="entry name" value="malic"/>
    <property type="match status" value="1"/>
</dbReference>
<comment type="cofactor">
    <cofactor evidence="1">
        <name>Mn(2+)</name>
        <dbReference type="ChEBI" id="CHEBI:29035"/>
    </cofactor>
</comment>
<dbReference type="GO" id="GO:0046872">
    <property type="term" value="F:metal ion binding"/>
    <property type="evidence" value="ECO:0007669"/>
    <property type="project" value="UniProtKB-KW"/>
</dbReference>
<evidence type="ECO:0000256" key="7">
    <source>
        <dbReference type="PIRSR" id="PIRSR000106-3"/>
    </source>
</evidence>
<dbReference type="GO" id="GO:0016616">
    <property type="term" value="F:oxidoreductase activity, acting on the CH-OH group of donors, NAD or NADP as acceptor"/>
    <property type="evidence" value="ECO:0007669"/>
    <property type="project" value="InterPro"/>
</dbReference>
<dbReference type="InterPro" id="IPR012302">
    <property type="entry name" value="Malic_NAD-bd"/>
</dbReference>
<dbReference type="InterPro" id="IPR037062">
    <property type="entry name" value="Malic_N_dom_sf"/>
</dbReference>
<evidence type="ECO:0000256" key="5">
    <source>
        <dbReference type="PIRSR" id="PIRSR000106-1"/>
    </source>
</evidence>
<proteinExistence type="inferred from homology"/>
<evidence type="ECO:0000256" key="3">
    <source>
        <dbReference type="ARBA" id="ARBA00022723"/>
    </source>
</evidence>
<feature type="binding site" evidence="6">
    <location>
        <position position="317"/>
    </location>
    <ligand>
        <name>(S)-malate</name>
        <dbReference type="ChEBI" id="CHEBI:15589"/>
    </ligand>
</feature>
<comment type="similarity">
    <text evidence="2 8">Belongs to the malic enzymes family.</text>
</comment>
<feature type="binding site" evidence="6">
    <location>
        <position position="287"/>
    </location>
    <ligand>
        <name>(S)-malate</name>
        <dbReference type="ChEBI" id="CHEBI:15589"/>
    </ligand>
</feature>
<comment type="cofactor">
    <cofactor evidence="7">
        <name>Mg(2+)</name>
        <dbReference type="ChEBI" id="CHEBI:18420"/>
    </cofactor>
    <cofactor evidence="7">
        <name>Mn(2+)</name>
        <dbReference type="ChEBI" id="CHEBI:29035"/>
    </cofactor>
    <text evidence="7">Divalent metal cations. Prefers magnesium or manganese.</text>
</comment>
<feature type="active site" description="Proton donor" evidence="5">
    <location>
        <position position="36"/>
    </location>
</feature>
<feature type="active site" description="Proton acceptor" evidence="5">
    <location>
        <position position="91"/>
    </location>
</feature>
<feature type="binding site" evidence="7">
    <location>
        <position position="134"/>
    </location>
    <ligand>
        <name>a divalent metal cation</name>
        <dbReference type="ChEBI" id="CHEBI:60240"/>
    </ligand>
</feature>
<evidence type="ECO:0000256" key="2">
    <source>
        <dbReference type="ARBA" id="ARBA00008785"/>
    </source>
</evidence>
<feature type="binding site" evidence="7">
    <location>
        <position position="133"/>
    </location>
    <ligand>
        <name>a divalent metal cation</name>
        <dbReference type="ChEBI" id="CHEBI:60240"/>
    </ligand>
</feature>
<dbReference type="Gene3D" id="3.40.50.720">
    <property type="entry name" value="NAD(P)-binding Rossmann-like Domain"/>
    <property type="match status" value="1"/>
</dbReference>
<evidence type="ECO:0000256" key="6">
    <source>
        <dbReference type="PIRSR" id="PIRSR000106-2"/>
    </source>
</evidence>
<feature type="binding site" evidence="7">
    <location>
        <position position="159"/>
    </location>
    <ligand>
        <name>a divalent metal cation</name>
        <dbReference type="ChEBI" id="CHEBI:60240"/>
    </ligand>
</feature>
<dbReference type="Proteomes" id="UP000179264">
    <property type="component" value="Unassembled WGS sequence"/>
</dbReference>
<dbReference type="SUPFAM" id="SSF51735">
    <property type="entry name" value="NAD(P)-binding Rossmann-fold domains"/>
    <property type="match status" value="1"/>
</dbReference>
<sequence>MNYLKLSLDLHKKMKGVLAVQSKVPIRNRQDLSIAYTPGVAEVSRTIAKNKKLVYDYTLKSNAVAVITDGSAVLGLGNIGPEAALPVMEGKAVLFKEFADIDAYPIALATQDTEEIIKTIKNISVGFGGINLEDISAPRCFEIEERLKKELDIPVMHDDQHGTAIVVLAALINGLKVVKKKAGKAKIVINGAGAAAMAITNLLLQYGVSGKNVLMLDTHGIIYKGRNNLNPYKEKIATKTNPQKIKGGLENAVRNTDVFIGVSVANVLKPEWIKTMADDPIVFAMANPNPEISPETVQGTKIKVFGTGRSDYPNQINNVLVFPGIFRGALDSGAKQITDKMKIASALAIASLISKKDLSADYIIPSPFDKRVAHAVANAVANAVTNIMKKS</sequence>
<dbReference type="PANTHER" id="PTHR43237">
    <property type="entry name" value="NADP-DEPENDENT MALIC ENZYME"/>
    <property type="match status" value="1"/>
</dbReference>
<reference evidence="11 12" key="1">
    <citation type="journal article" date="2016" name="Nat. Commun.">
        <title>Thousands of microbial genomes shed light on interconnected biogeochemical processes in an aquifer system.</title>
        <authorList>
            <person name="Anantharaman K."/>
            <person name="Brown C.T."/>
            <person name="Hug L.A."/>
            <person name="Sharon I."/>
            <person name="Castelle C.J."/>
            <person name="Probst A.J."/>
            <person name="Thomas B.C."/>
            <person name="Singh A."/>
            <person name="Wilkins M.J."/>
            <person name="Karaoz U."/>
            <person name="Brodie E.L."/>
            <person name="Williams K.H."/>
            <person name="Hubbard S.S."/>
            <person name="Banfield J.F."/>
        </authorList>
    </citation>
    <scope>NUCLEOTIDE SEQUENCE [LARGE SCALE GENOMIC DNA]</scope>
</reference>